<reference evidence="2 3" key="1">
    <citation type="submission" date="2018-06" db="EMBL/GenBank/DDBJ databases">
        <title>Whole genome sequencing of a novel hydrocarbon degrading bacterial strain, PW21 isolated from oil contaminated produced water sample.</title>
        <authorList>
            <person name="Nagkirti P."/>
            <person name="Shaikh A."/>
            <person name="Gowdaman V."/>
            <person name="Engineer A.E."/>
            <person name="Dagar S."/>
            <person name="Dhakephalkar P.K."/>
        </authorList>
    </citation>
    <scope>NUCLEOTIDE SEQUENCE [LARGE SCALE GENOMIC DNA]</scope>
    <source>
        <strain evidence="2 3">PW21</strain>
    </source>
</reference>
<sequence length="79" mass="9066">MKNDVLDDDPNVCVYCRMETDRPQVDHVIPRSRGGNAMLDNAQTTCWWCNASKGARDFPVNPPPGYRGMWPPDWWGLFP</sequence>
<dbReference type="InterPro" id="IPR003615">
    <property type="entry name" value="HNH_nuc"/>
</dbReference>
<dbReference type="InterPro" id="IPR052892">
    <property type="entry name" value="NA-targeting_endonuclease"/>
</dbReference>
<feature type="domain" description="HNH nuclease" evidence="1">
    <location>
        <begin position="1"/>
        <end position="51"/>
    </location>
</feature>
<comment type="caution">
    <text evidence="2">The sequence shown here is derived from an EMBL/GenBank/DDBJ whole genome shotgun (WGS) entry which is preliminary data.</text>
</comment>
<name>A0A2W5WL96_9MICO</name>
<proteinExistence type="predicted"/>
<accession>A0A2W5WL96</accession>
<gene>
    <name evidence="2" type="ORF">DNL40_14345</name>
</gene>
<dbReference type="CDD" id="cd00085">
    <property type="entry name" value="HNHc"/>
    <property type="match status" value="1"/>
</dbReference>
<dbReference type="PANTHER" id="PTHR33877">
    <property type="entry name" value="SLL1193 PROTEIN"/>
    <property type="match status" value="1"/>
</dbReference>
<keyword evidence="3" id="KW-1185">Reference proteome</keyword>
<dbReference type="PANTHER" id="PTHR33877:SF2">
    <property type="entry name" value="OS07G0170200 PROTEIN"/>
    <property type="match status" value="1"/>
</dbReference>
<dbReference type="InterPro" id="IPR029471">
    <property type="entry name" value="HNH_5"/>
</dbReference>
<dbReference type="AlphaFoldDB" id="A0A2W5WL96"/>
<dbReference type="Proteomes" id="UP000248783">
    <property type="component" value="Unassembled WGS sequence"/>
</dbReference>
<evidence type="ECO:0000313" key="3">
    <source>
        <dbReference type="Proteomes" id="UP000248783"/>
    </source>
</evidence>
<dbReference type="SMART" id="SM00507">
    <property type="entry name" value="HNHc"/>
    <property type="match status" value="1"/>
</dbReference>
<protein>
    <recommendedName>
        <fullName evidence="1">HNH nuclease domain-containing protein</fullName>
    </recommendedName>
</protein>
<evidence type="ECO:0000313" key="2">
    <source>
        <dbReference type="EMBL" id="PZR51802.1"/>
    </source>
</evidence>
<dbReference type="Pfam" id="PF14279">
    <property type="entry name" value="HNH_5"/>
    <property type="match status" value="1"/>
</dbReference>
<evidence type="ECO:0000259" key="1">
    <source>
        <dbReference type="SMART" id="SM00507"/>
    </source>
</evidence>
<dbReference type="Gene3D" id="1.10.30.50">
    <property type="match status" value="1"/>
</dbReference>
<dbReference type="EMBL" id="QKWH01000015">
    <property type="protein sequence ID" value="PZR51802.1"/>
    <property type="molecule type" value="Genomic_DNA"/>
</dbReference>
<organism evidence="2 3">
    <name type="scientific">Xylanimonas oleitrophica</name>
    <dbReference type="NCBI Taxonomy" id="2607479"/>
    <lineage>
        <taxon>Bacteria</taxon>
        <taxon>Bacillati</taxon>
        <taxon>Actinomycetota</taxon>
        <taxon>Actinomycetes</taxon>
        <taxon>Micrococcales</taxon>
        <taxon>Promicromonosporaceae</taxon>
        <taxon>Xylanimonas</taxon>
    </lineage>
</organism>